<feature type="transmembrane region" description="Helical" evidence="5">
    <location>
        <begin position="174"/>
        <end position="194"/>
    </location>
</feature>
<proteinExistence type="predicted"/>
<comment type="caution">
    <text evidence="7">The sequence shown here is derived from an EMBL/GenBank/DDBJ whole genome shotgun (WGS) entry which is preliminary data.</text>
</comment>
<feature type="transmembrane region" description="Helical" evidence="5">
    <location>
        <begin position="46"/>
        <end position="63"/>
    </location>
</feature>
<feature type="transmembrane region" description="Helical" evidence="5">
    <location>
        <begin position="12"/>
        <end position="34"/>
    </location>
</feature>
<protein>
    <recommendedName>
        <fullName evidence="6">Cation efflux protein transmembrane domain-containing protein</fullName>
    </recommendedName>
</protein>
<evidence type="ECO:0000313" key="8">
    <source>
        <dbReference type="Proteomes" id="UP000825483"/>
    </source>
</evidence>
<gene>
    <name evidence="7" type="ORF">PRLR5076_01680</name>
</gene>
<dbReference type="InterPro" id="IPR050681">
    <property type="entry name" value="CDF/SLC30A"/>
</dbReference>
<accession>A0A9R1C797</accession>
<dbReference type="InterPro" id="IPR002524">
    <property type="entry name" value="Cation_efflux"/>
</dbReference>
<feature type="domain" description="Cation efflux protein transmembrane" evidence="6">
    <location>
        <begin position="16"/>
        <end position="204"/>
    </location>
</feature>
<evidence type="ECO:0000259" key="6">
    <source>
        <dbReference type="Pfam" id="PF01545"/>
    </source>
</evidence>
<evidence type="ECO:0000256" key="3">
    <source>
        <dbReference type="ARBA" id="ARBA00022989"/>
    </source>
</evidence>
<dbReference type="Gene3D" id="1.20.1510.10">
    <property type="entry name" value="Cation efflux protein transmembrane domain"/>
    <property type="match status" value="1"/>
</dbReference>
<keyword evidence="4 5" id="KW-0472">Membrane</keyword>
<dbReference type="NCBIfam" id="TIGR01297">
    <property type="entry name" value="CDF"/>
    <property type="match status" value="1"/>
</dbReference>
<evidence type="ECO:0000256" key="2">
    <source>
        <dbReference type="ARBA" id="ARBA00022692"/>
    </source>
</evidence>
<dbReference type="GO" id="GO:0005385">
    <property type="term" value="F:zinc ion transmembrane transporter activity"/>
    <property type="evidence" value="ECO:0007669"/>
    <property type="project" value="TreeGrafter"/>
</dbReference>
<dbReference type="Pfam" id="PF01545">
    <property type="entry name" value="Cation_efflux"/>
    <property type="match status" value="1"/>
</dbReference>
<evidence type="ECO:0000256" key="5">
    <source>
        <dbReference type="SAM" id="Phobius"/>
    </source>
</evidence>
<dbReference type="PANTHER" id="PTHR11562:SF40">
    <property type="entry name" value="CATION EFFLUX SYSTEM PROTEIN"/>
    <property type="match status" value="1"/>
</dbReference>
<keyword evidence="8" id="KW-1185">Reference proteome</keyword>
<feature type="transmembrane region" description="Helical" evidence="5">
    <location>
        <begin position="119"/>
        <end position="136"/>
    </location>
</feature>
<dbReference type="InterPro" id="IPR058533">
    <property type="entry name" value="Cation_efflux_TM"/>
</dbReference>
<keyword evidence="2 5" id="KW-0812">Transmembrane</keyword>
<dbReference type="AlphaFoldDB" id="A0A9R1C797"/>
<evidence type="ECO:0000256" key="4">
    <source>
        <dbReference type="ARBA" id="ARBA00023136"/>
    </source>
</evidence>
<dbReference type="PANTHER" id="PTHR11562">
    <property type="entry name" value="CATION EFFLUX PROTEIN/ ZINC TRANSPORTER"/>
    <property type="match status" value="1"/>
</dbReference>
<keyword evidence="3 5" id="KW-1133">Transmembrane helix</keyword>
<comment type="subcellular location">
    <subcellularLocation>
        <location evidence="1">Membrane</location>
        <topology evidence="1">Multi-pass membrane protein</topology>
    </subcellularLocation>
</comment>
<dbReference type="SUPFAM" id="SSF161111">
    <property type="entry name" value="Cation efflux protein transmembrane domain-like"/>
    <property type="match status" value="1"/>
</dbReference>
<dbReference type="Proteomes" id="UP000825483">
    <property type="component" value="Unassembled WGS sequence"/>
</dbReference>
<feature type="transmembrane region" description="Helical" evidence="5">
    <location>
        <begin position="79"/>
        <end position="99"/>
    </location>
</feature>
<evidence type="ECO:0000313" key="7">
    <source>
        <dbReference type="EMBL" id="GJG57317.1"/>
    </source>
</evidence>
<reference evidence="7" key="1">
    <citation type="journal article" date="2022" name="Int. J. Syst. Evol. Microbiol.">
        <title>Prevotella lacticifex sp. nov., isolated from the rumen of cows.</title>
        <authorList>
            <person name="Shinkai T."/>
            <person name="Ikeyama N."/>
            <person name="Kumagai M."/>
            <person name="Ohmori H."/>
            <person name="Sakamoto M."/>
            <person name="Ohkuma M."/>
            <person name="Mitsumori M."/>
        </authorList>
    </citation>
    <scope>NUCLEOTIDE SEQUENCE</scope>
    <source>
        <strain evidence="7">R5076</strain>
    </source>
</reference>
<evidence type="ECO:0000256" key="1">
    <source>
        <dbReference type="ARBA" id="ARBA00004141"/>
    </source>
</evidence>
<feature type="transmembrane region" description="Helical" evidence="5">
    <location>
        <begin position="148"/>
        <end position="168"/>
    </location>
</feature>
<dbReference type="EMBL" id="BPUB01000001">
    <property type="protein sequence ID" value="GJG57317.1"/>
    <property type="molecule type" value="Genomic_DNA"/>
</dbReference>
<organism evidence="7 8">
    <name type="scientific">Prevotella lacticifex</name>
    <dbReference type="NCBI Taxonomy" id="2854755"/>
    <lineage>
        <taxon>Bacteria</taxon>
        <taxon>Pseudomonadati</taxon>
        <taxon>Bacteroidota</taxon>
        <taxon>Bacteroidia</taxon>
        <taxon>Bacteroidales</taxon>
        <taxon>Prevotellaceae</taxon>
        <taxon>Prevotella</taxon>
    </lineage>
</organism>
<dbReference type="GO" id="GO:0005886">
    <property type="term" value="C:plasma membrane"/>
    <property type="evidence" value="ECO:0007669"/>
    <property type="project" value="TreeGrafter"/>
</dbReference>
<dbReference type="InterPro" id="IPR027469">
    <property type="entry name" value="Cation_efflux_TMD_sf"/>
</dbReference>
<sequence>MEMNQRKMSEKRTAFVVVFTFIVMVAELGVGLYSHSMALTADGVHMGSHVLVLGLNWGAYVLVRRLQKKGNDHYDGDKILSLSAWTSGIFLLLMAFFIIGEAVERLRGPHVDIATGQALAVAAVGLVANGICASALHHHHADLNSHAAYLHILSDLLTELGVIIGLVCAMLWDITFIDAAVALIAACVVIRWAWKLLHQTAVALITKQ</sequence>
<name>A0A9R1C797_9BACT</name>